<dbReference type="OrthoDB" id="1441841at2"/>
<keyword evidence="2" id="KW-1185">Reference proteome</keyword>
<accession>A0A2A6RDZ1</accession>
<protein>
    <submittedName>
        <fullName evidence="1">Uncharacterized protein</fullName>
    </submittedName>
</protein>
<reference evidence="2" key="1">
    <citation type="submission" date="2017-08" db="EMBL/GenBank/DDBJ databases">
        <authorList>
            <person name="Grouzdev D.S."/>
            <person name="Gaisin V.A."/>
            <person name="Rysina M.S."/>
            <person name="Gorlenko V.M."/>
        </authorList>
    </citation>
    <scope>NUCLEOTIDE SEQUENCE [LARGE SCALE GENOMIC DNA]</scope>
    <source>
        <strain evidence="2">Kir15-3F</strain>
    </source>
</reference>
<evidence type="ECO:0000313" key="1">
    <source>
        <dbReference type="EMBL" id="PDW00303.1"/>
    </source>
</evidence>
<proteinExistence type="predicted"/>
<evidence type="ECO:0000313" key="2">
    <source>
        <dbReference type="Proteomes" id="UP000220527"/>
    </source>
</evidence>
<sequence length="242" mass="26716">MTSQAQDELLQLRFTGGAIAPRHVPAGELADILKAAETLIVATVLREHSKLTKEDIILGLTQVEDKSLDLMFVPSIPQVVIPEFHRIADIVNHKLFEMLPFEARDALRKIATFTRKRHCVAEFRVSGSEVVLATVEADLVIPAPPRLYMQTTIYGRVVNAGGKNPNVHIETLEGQIVICKGSQEQVKQLAGRLYANVGIEGSARCDVETLEIEDVEIKEILPYEDTPISDAVRELGQLAAPY</sequence>
<dbReference type="EMBL" id="NQWI01000189">
    <property type="protein sequence ID" value="PDW00303.1"/>
    <property type="molecule type" value="Genomic_DNA"/>
</dbReference>
<dbReference type="RefSeq" id="WP_097645999.1">
    <property type="nucleotide sequence ID" value="NZ_NQWI01000189.1"/>
</dbReference>
<dbReference type="AlphaFoldDB" id="A0A2A6RDZ1"/>
<gene>
    <name evidence="1" type="ORF">CJ255_20810</name>
</gene>
<comment type="caution">
    <text evidence="1">The sequence shown here is derived from an EMBL/GenBank/DDBJ whole genome shotgun (WGS) entry which is preliminary data.</text>
</comment>
<dbReference type="Proteomes" id="UP000220527">
    <property type="component" value="Unassembled WGS sequence"/>
</dbReference>
<organism evidence="1 2">
    <name type="scientific">Candidatus Viridilinea mediisalina</name>
    <dbReference type="NCBI Taxonomy" id="2024553"/>
    <lineage>
        <taxon>Bacteria</taxon>
        <taxon>Bacillati</taxon>
        <taxon>Chloroflexota</taxon>
        <taxon>Chloroflexia</taxon>
        <taxon>Chloroflexales</taxon>
        <taxon>Chloroflexineae</taxon>
        <taxon>Oscillochloridaceae</taxon>
        <taxon>Candidatus Viridilinea</taxon>
    </lineage>
</organism>
<name>A0A2A6RDZ1_9CHLR</name>